<dbReference type="Proteomes" id="UP000739538">
    <property type="component" value="Unassembled WGS sequence"/>
</dbReference>
<dbReference type="InterPro" id="IPR029058">
    <property type="entry name" value="AB_hydrolase_fold"/>
</dbReference>
<evidence type="ECO:0000259" key="4">
    <source>
        <dbReference type="Pfam" id="PF20434"/>
    </source>
</evidence>
<keyword evidence="1 5" id="KW-0378">Hydrolase</keyword>
<proteinExistence type="predicted"/>
<feature type="domain" description="BD-FAE-like" evidence="4">
    <location>
        <begin position="56"/>
        <end position="275"/>
    </location>
</feature>
<dbReference type="Pfam" id="PF13860">
    <property type="entry name" value="FlgD_ig"/>
    <property type="match status" value="1"/>
</dbReference>
<evidence type="ECO:0000313" key="5">
    <source>
        <dbReference type="EMBL" id="MCA9758146.1"/>
    </source>
</evidence>
<dbReference type="Pfam" id="PF20434">
    <property type="entry name" value="BD-FAE"/>
    <property type="match status" value="1"/>
</dbReference>
<evidence type="ECO:0000256" key="1">
    <source>
        <dbReference type="ARBA" id="ARBA00022801"/>
    </source>
</evidence>
<organism evidence="5 6">
    <name type="scientific">Eiseniibacteriota bacterium</name>
    <dbReference type="NCBI Taxonomy" id="2212470"/>
    <lineage>
        <taxon>Bacteria</taxon>
        <taxon>Candidatus Eiseniibacteriota</taxon>
    </lineage>
</organism>
<protein>
    <submittedName>
        <fullName evidence="5">Alpha/beta hydrolase fold domain-containing protein</fullName>
    </submittedName>
</protein>
<feature type="domain" description="FlgD/Vpr Ig-like" evidence="3">
    <location>
        <begin position="352"/>
        <end position="414"/>
    </location>
</feature>
<reference evidence="5" key="2">
    <citation type="journal article" date="2021" name="Microbiome">
        <title>Successional dynamics and alternative stable states in a saline activated sludge microbial community over 9 years.</title>
        <authorList>
            <person name="Wang Y."/>
            <person name="Ye J."/>
            <person name="Ju F."/>
            <person name="Liu L."/>
            <person name="Boyd J.A."/>
            <person name="Deng Y."/>
            <person name="Parks D.H."/>
            <person name="Jiang X."/>
            <person name="Yin X."/>
            <person name="Woodcroft B.J."/>
            <person name="Tyson G.W."/>
            <person name="Hugenholtz P."/>
            <person name="Polz M.F."/>
            <person name="Zhang T."/>
        </authorList>
    </citation>
    <scope>NUCLEOTIDE SEQUENCE</scope>
    <source>
        <strain evidence="5">HKST-UBA02</strain>
    </source>
</reference>
<evidence type="ECO:0000313" key="6">
    <source>
        <dbReference type="Proteomes" id="UP000739538"/>
    </source>
</evidence>
<dbReference type="PANTHER" id="PTHR48081:SF13">
    <property type="entry name" value="ALPHA_BETA HYDROLASE"/>
    <property type="match status" value="1"/>
</dbReference>
<sequence>MPYPSTRSGTVVAAVRQGIALAGALLAAQVVDPGDALGTNWFNQDYVGDGIIGHRLDVLQPPTGSSPYPVVVFIYGSAWQCNSCKNAVTHVLPSLLGGGFAVATINHRASSDAIYPAQIQDCKAAIRFLRANATTYGLDPNRIGVTGSSSGGHLVSLLGTSGGVTTHTVGDVTMDIEGSLGAHTDVSSSVQAVCDWYGPTDFLIMNTCGSKIDHDAPDSPESLLIGGPIQAHPNECALANPITYVDPSDPPFRMFHGDSDPAVPQCQSDSLHAALAAAGVPVEYTVVPGAGHGWDDATEQVLMVEFFQDVLADVSHVPDGGTDDSFPDIASSNDDGSHLQLDAHPNPVLGSTVLSLDLPEPEAVRIQIHDCAGRVVRTLVSDARRAGTHSIRWDGRDDDGSRVPSGVYFARASALSYSGGTRLIVLE</sequence>
<dbReference type="Gene3D" id="2.60.40.4070">
    <property type="match status" value="1"/>
</dbReference>
<dbReference type="SUPFAM" id="SSF53474">
    <property type="entry name" value="alpha/beta-Hydrolases"/>
    <property type="match status" value="1"/>
</dbReference>
<dbReference type="InterPro" id="IPR049492">
    <property type="entry name" value="BD-FAE-like_dom"/>
</dbReference>
<name>A0A956NGR6_UNCEI</name>
<accession>A0A956NGR6</accession>
<dbReference type="PANTHER" id="PTHR48081">
    <property type="entry name" value="AB HYDROLASE SUPERFAMILY PROTEIN C4A8.06C"/>
    <property type="match status" value="1"/>
</dbReference>
<reference evidence="5" key="1">
    <citation type="submission" date="2020-04" db="EMBL/GenBank/DDBJ databases">
        <authorList>
            <person name="Zhang T."/>
        </authorList>
    </citation>
    <scope>NUCLEOTIDE SEQUENCE</scope>
    <source>
        <strain evidence="5">HKST-UBA02</strain>
    </source>
</reference>
<feature type="region of interest" description="Disordered" evidence="2">
    <location>
        <begin position="318"/>
        <end position="339"/>
    </location>
</feature>
<gene>
    <name evidence="5" type="ORF">KDA27_20295</name>
</gene>
<dbReference type="AlphaFoldDB" id="A0A956NGR6"/>
<dbReference type="InterPro" id="IPR050300">
    <property type="entry name" value="GDXG_lipolytic_enzyme"/>
</dbReference>
<dbReference type="InterPro" id="IPR025965">
    <property type="entry name" value="FlgD/Vpr_Ig-like"/>
</dbReference>
<evidence type="ECO:0000256" key="2">
    <source>
        <dbReference type="SAM" id="MobiDB-lite"/>
    </source>
</evidence>
<comment type="caution">
    <text evidence="5">The sequence shown here is derived from an EMBL/GenBank/DDBJ whole genome shotgun (WGS) entry which is preliminary data.</text>
</comment>
<dbReference type="GO" id="GO:0016787">
    <property type="term" value="F:hydrolase activity"/>
    <property type="evidence" value="ECO:0007669"/>
    <property type="project" value="UniProtKB-KW"/>
</dbReference>
<dbReference type="Gene3D" id="3.40.50.1820">
    <property type="entry name" value="alpha/beta hydrolase"/>
    <property type="match status" value="1"/>
</dbReference>
<evidence type="ECO:0000259" key="3">
    <source>
        <dbReference type="Pfam" id="PF13860"/>
    </source>
</evidence>
<dbReference type="EMBL" id="JAGQHS010000146">
    <property type="protein sequence ID" value="MCA9758146.1"/>
    <property type="molecule type" value="Genomic_DNA"/>
</dbReference>